<protein>
    <submittedName>
        <fullName evidence="1">Uncharacterized protein</fullName>
    </submittedName>
</protein>
<dbReference type="AlphaFoldDB" id="A0A1X6MWB9"/>
<dbReference type="RefSeq" id="XP_024337326.1">
    <property type="nucleotide sequence ID" value="XM_024477062.1"/>
</dbReference>
<dbReference type="Proteomes" id="UP000194127">
    <property type="component" value="Unassembled WGS sequence"/>
</dbReference>
<gene>
    <name evidence="1" type="ORF">POSPLADRAFT_1035075</name>
</gene>
<accession>A0A1X6MWB9</accession>
<dbReference type="STRING" id="670580.A0A1X6MWB9"/>
<keyword evidence="2" id="KW-1185">Reference proteome</keyword>
<evidence type="ECO:0000313" key="1">
    <source>
        <dbReference type="EMBL" id="OSX60532.1"/>
    </source>
</evidence>
<proteinExistence type="predicted"/>
<reference evidence="1 2" key="1">
    <citation type="submission" date="2017-04" db="EMBL/GenBank/DDBJ databases">
        <title>Genome Sequence of the Model Brown-Rot Fungus Postia placenta SB12.</title>
        <authorList>
            <consortium name="DOE Joint Genome Institute"/>
            <person name="Gaskell J."/>
            <person name="Kersten P."/>
            <person name="Larrondo L.F."/>
            <person name="Canessa P."/>
            <person name="Martinez D."/>
            <person name="Hibbett D."/>
            <person name="Schmoll M."/>
            <person name="Kubicek C.P."/>
            <person name="Martinez A.T."/>
            <person name="Yadav J."/>
            <person name="Master E."/>
            <person name="Magnuson J.K."/>
            <person name="James T."/>
            <person name="Yaver D."/>
            <person name="Berka R."/>
            <person name="Labutti K."/>
            <person name="Lipzen A."/>
            <person name="Aerts A."/>
            <person name="Barry K."/>
            <person name="Henrissat B."/>
            <person name="Blanchette R."/>
            <person name="Grigoriev I."/>
            <person name="Cullen D."/>
        </authorList>
    </citation>
    <scope>NUCLEOTIDE SEQUENCE [LARGE SCALE GENOMIC DNA]</scope>
    <source>
        <strain evidence="1 2">MAD-698-R-SB12</strain>
    </source>
</reference>
<organism evidence="1 2">
    <name type="scientific">Postia placenta MAD-698-R-SB12</name>
    <dbReference type="NCBI Taxonomy" id="670580"/>
    <lineage>
        <taxon>Eukaryota</taxon>
        <taxon>Fungi</taxon>
        <taxon>Dikarya</taxon>
        <taxon>Basidiomycota</taxon>
        <taxon>Agaricomycotina</taxon>
        <taxon>Agaricomycetes</taxon>
        <taxon>Polyporales</taxon>
        <taxon>Adustoporiaceae</taxon>
        <taxon>Rhodonia</taxon>
    </lineage>
</organism>
<dbReference type="GeneID" id="36322012"/>
<evidence type="ECO:0000313" key="2">
    <source>
        <dbReference type="Proteomes" id="UP000194127"/>
    </source>
</evidence>
<sequence length="311" mass="34969">MDGDLSKADIITRMYILATIQSDISEHQCAAEKVKVHDLASLMADMRIRLEMTFVLMPEQKANICSRAMDLIIAPTCTNFKLYHIELEAALLLTNVFSNPAREKILAMHVWHVCSNVQNTLREDGYLANSTCVGAQLWNGVVGHSAVTLTRFVYDILHKFKRGEVDVQQEHGYTIHLTLLMYQRRFAIEHPELLNVVEVEEEDITYAETNENTPPRKHQRTVTGRKPRVAGVCQVDLWFKTEVTARGVNLMGGGWKDYVKDTIDHDTAHFAPAALGNQTHSMVAARSSVSAATDTYMQCFSKCTQIKWGGG</sequence>
<name>A0A1X6MWB9_9APHY</name>
<dbReference type="EMBL" id="KZ110600">
    <property type="protein sequence ID" value="OSX60532.1"/>
    <property type="molecule type" value="Genomic_DNA"/>
</dbReference>
<dbReference type="OrthoDB" id="3269273at2759"/>